<feature type="domain" description="ABC-2 type transporter transmembrane" evidence="6">
    <location>
        <begin position="455"/>
        <end position="673"/>
    </location>
</feature>
<feature type="domain" description="ABC-2 type transporter transmembrane" evidence="6">
    <location>
        <begin position="22"/>
        <end position="189"/>
    </location>
</feature>
<keyword evidence="3 5" id="KW-1133">Transmembrane helix</keyword>
<keyword evidence="8" id="KW-1185">Reference proteome</keyword>
<feature type="transmembrane region" description="Helical" evidence="5">
    <location>
        <begin position="499"/>
        <end position="519"/>
    </location>
</feature>
<comment type="caution">
    <text evidence="7">The sequence shown here is derived from an EMBL/GenBank/DDBJ whole genome shotgun (WGS) entry which is preliminary data.</text>
</comment>
<accession>A0ABT2GEM0</accession>
<reference evidence="7" key="1">
    <citation type="submission" date="2022-08" db="EMBL/GenBank/DDBJ databases">
        <authorList>
            <person name="Deng Y."/>
            <person name="Han X.-F."/>
            <person name="Zhang Y.-Q."/>
        </authorList>
    </citation>
    <scope>NUCLEOTIDE SEQUENCE</scope>
    <source>
        <strain evidence="7">CPCC 205716</strain>
    </source>
</reference>
<keyword evidence="2 5" id="KW-0812">Transmembrane</keyword>
<name>A0ABT2GEM0_9MICO</name>
<evidence type="ECO:0000256" key="1">
    <source>
        <dbReference type="ARBA" id="ARBA00004141"/>
    </source>
</evidence>
<protein>
    <submittedName>
        <fullName evidence="7">YhgE/Pip domain-containing protein</fullName>
    </submittedName>
</protein>
<evidence type="ECO:0000313" key="7">
    <source>
        <dbReference type="EMBL" id="MCS5714682.1"/>
    </source>
</evidence>
<keyword evidence="4 5" id="KW-0472">Membrane</keyword>
<dbReference type="Proteomes" id="UP001165580">
    <property type="component" value="Unassembled WGS sequence"/>
</dbReference>
<feature type="transmembrane region" description="Helical" evidence="5">
    <location>
        <begin position="655"/>
        <end position="677"/>
    </location>
</feature>
<evidence type="ECO:0000259" key="6">
    <source>
        <dbReference type="Pfam" id="PF12698"/>
    </source>
</evidence>
<gene>
    <name evidence="7" type="ORF">NVV95_08970</name>
</gene>
<evidence type="ECO:0000256" key="2">
    <source>
        <dbReference type="ARBA" id="ARBA00022692"/>
    </source>
</evidence>
<feature type="transmembrane region" description="Helical" evidence="5">
    <location>
        <begin position="20"/>
        <end position="39"/>
    </location>
</feature>
<sequence length="694" mass="70687">MFSLPVLEISRFRRTLLTRLALLIIILIPTFYGGVYLVANWNPTGHLDELTAAIVNDDQPADSPSSNGTDPTVVAAGDELTGQLTGSDDAGFTWVTATDATAQQGLDDGHYDAVLHIPAEFSASLTSLGGSDPRTTDLTLTTNDAHNYITGNIASTILANIRANLAKTTISTYLDNVYIGFNTIHDSVSEAATGATQLATGSTTLLTGTGSLTDGLATLNSGASDLSAGATRLADGASTLASGTTTAAGGASSLASGASRVADGTSTLAQSADDVTARISDIRTSIDTSLNAIDATTLAAQVTESRDAAAAALTDQITALQARYPDDPDIASLAQTLATIQSTLTPATDIASRIESARSTITGKADQIASSAATIDTQINTLNDGAQQVATGASALADGTAQLATGADTLATGASTLATGASTLSTGTGTALTGAQQLRSGASELNDGAKTLAEGLNSGVASIPTYSDTDRANRTDVVSSPVTATAVRENKVAAYGEGLAPYFIPLALWIGGMITYQILKAAPSRAFASRAPSWRIALAGYYPGVLFGILQAALLSAVLLLFVGVETPNPVAFTAFIALIALAFTSIHQALVAYFGGTGRLIGLVFLVMQLASAGGTYSINTSPPFFQAISPYMPLTYAVAGVRALIAGGSLAPVAMGVIAMLLTMAIALSITTLAAHHGRLWSMKRLHPSLSI</sequence>
<dbReference type="SUPFAM" id="SSF58104">
    <property type="entry name" value="Methyl-accepting chemotaxis protein (MCP) signaling domain"/>
    <property type="match status" value="1"/>
</dbReference>
<dbReference type="InterPro" id="IPR023908">
    <property type="entry name" value="xxxLxxG_rpt"/>
</dbReference>
<feature type="transmembrane region" description="Helical" evidence="5">
    <location>
        <begin position="601"/>
        <end position="620"/>
    </location>
</feature>
<dbReference type="NCBIfam" id="TIGR03057">
    <property type="entry name" value="xxxLxxG_by_4"/>
    <property type="match status" value="4"/>
</dbReference>
<dbReference type="PANTHER" id="PTHR43077">
    <property type="entry name" value="TRANSPORT PERMEASE YVFS-RELATED"/>
    <property type="match status" value="1"/>
</dbReference>
<evidence type="ECO:0000256" key="3">
    <source>
        <dbReference type="ARBA" id="ARBA00022989"/>
    </source>
</evidence>
<organism evidence="7 8">
    <name type="scientific">Herbiconiux gentiana</name>
    <dbReference type="NCBI Taxonomy" id="2970912"/>
    <lineage>
        <taxon>Bacteria</taxon>
        <taxon>Bacillati</taxon>
        <taxon>Actinomycetota</taxon>
        <taxon>Actinomycetes</taxon>
        <taxon>Micrococcales</taxon>
        <taxon>Microbacteriaceae</taxon>
        <taxon>Herbiconiux</taxon>
    </lineage>
</organism>
<dbReference type="RefSeq" id="WP_259486202.1">
    <property type="nucleotide sequence ID" value="NZ_JANTEZ010000003.1"/>
</dbReference>
<dbReference type="Gene3D" id="3.40.1710.10">
    <property type="entry name" value="abc type-2 transporter like domain"/>
    <property type="match status" value="1"/>
</dbReference>
<feature type="transmembrane region" description="Helical" evidence="5">
    <location>
        <begin position="540"/>
        <end position="565"/>
    </location>
</feature>
<dbReference type="InterPro" id="IPR017501">
    <property type="entry name" value="Phage_infect_YhgE_C"/>
</dbReference>
<dbReference type="InterPro" id="IPR011049">
    <property type="entry name" value="Serralysin-like_metalloprot_C"/>
</dbReference>
<feature type="transmembrane region" description="Helical" evidence="5">
    <location>
        <begin position="571"/>
        <end position="594"/>
    </location>
</feature>
<dbReference type="InterPro" id="IPR013525">
    <property type="entry name" value="ABC2_TM"/>
</dbReference>
<comment type="subcellular location">
    <subcellularLocation>
        <location evidence="1">Membrane</location>
        <topology evidence="1">Multi-pass membrane protein</topology>
    </subcellularLocation>
</comment>
<evidence type="ECO:0000256" key="4">
    <source>
        <dbReference type="ARBA" id="ARBA00023136"/>
    </source>
</evidence>
<dbReference type="Pfam" id="PF12698">
    <property type="entry name" value="ABC2_membrane_3"/>
    <property type="match status" value="2"/>
</dbReference>
<dbReference type="PANTHER" id="PTHR43077:SF5">
    <property type="entry name" value="PHAGE INFECTION PROTEIN"/>
    <property type="match status" value="1"/>
</dbReference>
<dbReference type="InterPro" id="IPR051328">
    <property type="entry name" value="T7SS_ABC-Transporter"/>
</dbReference>
<dbReference type="EMBL" id="JANTEZ010000003">
    <property type="protein sequence ID" value="MCS5714682.1"/>
    <property type="molecule type" value="Genomic_DNA"/>
</dbReference>
<evidence type="ECO:0000313" key="8">
    <source>
        <dbReference type="Proteomes" id="UP001165580"/>
    </source>
</evidence>
<dbReference type="NCBIfam" id="TIGR03062">
    <property type="entry name" value="pip_yhgE_Cterm"/>
    <property type="match status" value="1"/>
</dbReference>
<evidence type="ECO:0000256" key="5">
    <source>
        <dbReference type="SAM" id="Phobius"/>
    </source>
</evidence>
<dbReference type="NCBIfam" id="TIGR03061">
    <property type="entry name" value="pip_yhgE_Nterm"/>
    <property type="match status" value="1"/>
</dbReference>
<proteinExistence type="predicted"/>
<dbReference type="SUPFAM" id="SSF101967">
    <property type="entry name" value="Adhesin YadA, collagen-binding domain"/>
    <property type="match status" value="1"/>
</dbReference>
<dbReference type="Gene3D" id="1.10.287.950">
    <property type="entry name" value="Methyl-accepting chemotaxis protein"/>
    <property type="match status" value="1"/>
</dbReference>
<dbReference type="InterPro" id="IPR017500">
    <property type="entry name" value="Phage_infect_YhgE_N"/>
</dbReference>